<proteinExistence type="predicted"/>
<dbReference type="PANTHER" id="PTHR17901">
    <property type="entry name" value="MAGNESIUM-DEPENDENT PHOSPHATASE 1 MDP1"/>
    <property type="match status" value="1"/>
</dbReference>
<dbReference type="Proteomes" id="UP001295423">
    <property type="component" value="Unassembled WGS sequence"/>
</dbReference>
<dbReference type="AlphaFoldDB" id="A0AAD2FS73"/>
<name>A0AAD2FS73_9STRA</name>
<keyword evidence="2" id="KW-1185">Reference proteome</keyword>
<sequence length="187" mass="21365">MMRLAVFDLDYTVWKPEMYQLYGEPRLTKPSARVSAKVLREARTIEDPKILVDSSGTPIQVFPGVAHALAEINRLRDEEGHDIRAAVASKTDEPHWAKICMDYLVANDGSTLSDCFGDLVEIAFSNKKEHFRRLHKKTGIPFEEMVFFDNEHYNITSVQQLGVKCVYTPDGMLEGHWEEAKRKFGMS</sequence>
<gene>
    <name evidence="1" type="ORF">CYCCA115_LOCUS12964</name>
</gene>
<dbReference type="InterPro" id="IPR010033">
    <property type="entry name" value="HAD_SF_ppase_IIIC"/>
</dbReference>
<dbReference type="Pfam" id="PF12689">
    <property type="entry name" value="Acid_PPase"/>
    <property type="match status" value="1"/>
</dbReference>
<dbReference type="SFLD" id="SFLDS00003">
    <property type="entry name" value="Haloacid_Dehalogenase"/>
    <property type="match status" value="1"/>
</dbReference>
<dbReference type="SFLD" id="SFLDG01129">
    <property type="entry name" value="C1.5:_HAD__Beta-PGM__Phosphata"/>
    <property type="match status" value="1"/>
</dbReference>
<dbReference type="NCBIfam" id="TIGR01685">
    <property type="entry name" value="MDP-1"/>
    <property type="match status" value="1"/>
</dbReference>
<evidence type="ECO:0000313" key="1">
    <source>
        <dbReference type="EMBL" id="CAJ1951218.1"/>
    </source>
</evidence>
<dbReference type="GO" id="GO:0003993">
    <property type="term" value="F:acid phosphatase activity"/>
    <property type="evidence" value="ECO:0007669"/>
    <property type="project" value="TreeGrafter"/>
</dbReference>
<dbReference type="EMBL" id="CAKOGP040001781">
    <property type="protein sequence ID" value="CAJ1951218.1"/>
    <property type="molecule type" value="Genomic_DNA"/>
</dbReference>
<evidence type="ECO:0008006" key="3">
    <source>
        <dbReference type="Google" id="ProtNLM"/>
    </source>
</evidence>
<dbReference type="PANTHER" id="PTHR17901:SF14">
    <property type="entry name" value="MAGNESIUM-DEPENDENT PHOSPHATASE 1"/>
    <property type="match status" value="1"/>
</dbReference>
<accession>A0AAD2FS73</accession>
<evidence type="ECO:0000313" key="2">
    <source>
        <dbReference type="Proteomes" id="UP001295423"/>
    </source>
</evidence>
<dbReference type="Gene3D" id="3.40.50.1000">
    <property type="entry name" value="HAD superfamily/HAD-like"/>
    <property type="match status" value="1"/>
</dbReference>
<dbReference type="InterPro" id="IPR023214">
    <property type="entry name" value="HAD_sf"/>
</dbReference>
<reference evidence="1" key="1">
    <citation type="submission" date="2023-08" db="EMBL/GenBank/DDBJ databases">
        <authorList>
            <person name="Audoor S."/>
            <person name="Bilcke G."/>
        </authorList>
    </citation>
    <scope>NUCLEOTIDE SEQUENCE</scope>
</reference>
<dbReference type="InterPro" id="IPR036412">
    <property type="entry name" value="HAD-like_sf"/>
</dbReference>
<protein>
    <recommendedName>
        <fullName evidence="3">Magnesium-dependent phosphatase-1</fullName>
    </recommendedName>
</protein>
<comment type="caution">
    <text evidence="1">The sequence shown here is derived from an EMBL/GenBank/DDBJ whole genome shotgun (WGS) entry which is preliminary data.</text>
</comment>
<dbReference type="NCBIfam" id="TIGR01681">
    <property type="entry name" value="HAD-SF-IIIC"/>
    <property type="match status" value="1"/>
</dbReference>
<organism evidence="1 2">
    <name type="scientific">Cylindrotheca closterium</name>
    <dbReference type="NCBI Taxonomy" id="2856"/>
    <lineage>
        <taxon>Eukaryota</taxon>
        <taxon>Sar</taxon>
        <taxon>Stramenopiles</taxon>
        <taxon>Ochrophyta</taxon>
        <taxon>Bacillariophyta</taxon>
        <taxon>Bacillariophyceae</taxon>
        <taxon>Bacillariophycidae</taxon>
        <taxon>Bacillariales</taxon>
        <taxon>Bacillariaceae</taxon>
        <taxon>Cylindrotheca</taxon>
    </lineage>
</organism>
<dbReference type="SFLD" id="SFLDG01131">
    <property type="entry name" value="C1.5.2:_MDP_Like"/>
    <property type="match status" value="1"/>
</dbReference>
<dbReference type="SUPFAM" id="SSF56784">
    <property type="entry name" value="HAD-like"/>
    <property type="match status" value="1"/>
</dbReference>
<dbReference type="InterPro" id="IPR010036">
    <property type="entry name" value="MDP_1_eu_arc"/>
</dbReference>